<name>A0ABS9EI94_9FLAO</name>
<dbReference type="EMBL" id="JAKGTH010000011">
    <property type="protein sequence ID" value="MCF4102582.1"/>
    <property type="molecule type" value="Genomic_DNA"/>
</dbReference>
<keyword evidence="8" id="KW-0902">Two-component regulatory system</keyword>
<proteinExistence type="predicted"/>
<reference evidence="11" key="1">
    <citation type="submission" date="2022-01" db="EMBL/GenBank/DDBJ databases">
        <title>Gillisia lutea sp. nov., isolated from marine plastic residues from the Malvarosa beach (Valencia, Spain).</title>
        <authorList>
            <person name="Vidal-Verdu A."/>
            <person name="Molina-Menor E."/>
            <person name="Satari L."/>
            <person name="Pascual J."/>
            <person name="Pereto J."/>
            <person name="Porcar M."/>
        </authorList>
    </citation>
    <scope>NUCLEOTIDE SEQUENCE</scope>
    <source>
        <strain evidence="11">M10.2A</strain>
    </source>
</reference>
<evidence type="ECO:0000256" key="9">
    <source>
        <dbReference type="SAM" id="Phobius"/>
    </source>
</evidence>
<evidence type="ECO:0000256" key="2">
    <source>
        <dbReference type="ARBA" id="ARBA00012438"/>
    </source>
</evidence>
<dbReference type="SUPFAM" id="SSF55874">
    <property type="entry name" value="ATPase domain of HSP90 chaperone/DNA topoisomerase II/histidine kinase"/>
    <property type="match status" value="1"/>
</dbReference>
<organism evidence="11 12">
    <name type="scientific">Gillisia lutea</name>
    <dbReference type="NCBI Taxonomy" id="2909668"/>
    <lineage>
        <taxon>Bacteria</taxon>
        <taxon>Pseudomonadati</taxon>
        <taxon>Bacteroidota</taxon>
        <taxon>Flavobacteriia</taxon>
        <taxon>Flavobacteriales</taxon>
        <taxon>Flavobacteriaceae</taxon>
        <taxon>Gillisia</taxon>
    </lineage>
</organism>
<dbReference type="Gene3D" id="3.30.565.10">
    <property type="entry name" value="Histidine kinase-like ATPase, C-terminal domain"/>
    <property type="match status" value="1"/>
</dbReference>
<dbReference type="EC" id="2.7.13.3" evidence="2"/>
<feature type="domain" description="Histidine kinase" evidence="10">
    <location>
        <begin position="167"/>
        <end position="258"/>
    </location>
</feature>
<evidence type="ECO:0000259" key="10">
    <source>
        <dbReference type="PROSITE" id="PS50109"/>
    </source>
</evidence>
<dbReference type="Pfam" id="PF07730">
    <property type="entry name" value="HisKA_3"/>
    <property type="match status" value="1"/>
</dbReference>
<evidence type="ECO:0000256" key="5">
    <source>
        <dbReference type="ARBA" id="ARBA00022741"/>
    </source>
</evidence>
<dbReference type="CDD" id="cd16917">
    <property type="entry name" value="HATPase_UhpB-NarQ-NarX-like"/>
    <property type="match status" value="1"/>
</dbReference>
<comment type="catalytic activity">
    <reaction evidence="1">
        <text>ATP + protein L-histidine = ADP + protein N-phospho-L-histidine.</text>
        <dbReference type="EC" id="2.7.13.3"/>
    </reaction>
</comment>
<evidence type="ECO:0000256" key="6">
    <source>
        <dbReference type="ARBA" id="ARBA00022777"/>
    </source>
</evidence>
<evidence type="ECO:0000256" key="8">
    <source>
        <dbReference type="ARBA" id="ARBA00023012"/>
    </source>
</evidence>
<keyword evidence="3" id="KW-0597">Phosphoprotein</keyword>
<evidence type="ECO:0000256" key="1">
    <source>
        <dbReference type="ARBA" id="ARBA00000085"/>
    </source>
</evidence>
<dbReference type="PANTHER" id="PTHR24421:SF10">
    <property type="entry name" value="NITRATE_NITRITE SENSOR PROTEIN NARQ"/>
    <property type="match status" value="1"/>
</dbReference>
<dbReference type="InterPro" id="IPR003594">
    <property type="entry name" value="HATPase_dom"/>
</dbReference>
<dbReference type="SMART" id="SM00387">
    <property type="entry name" value="HATPase_c"/>
    <property type="match status" value="1"/>
</dbReference>
<dbReference type="GO" id="GO:0016301">
    <property type="term" value="F:kinase activity"/>
    <property type="evidence" value="ECO:0007669"/>
    <property type="project" value="UniProtKB-KW"/>
</dbReference>
<dbReference type="PANTHER" id="PTHR24421">
    <property type="entry name" value="NITRATE/NITRITE SENSOR PROTEIN NARX-RELATED"/>
    <property type="match status" value="1"/>
</dbReference>
<dbReference type="PROSITE" id="PS50109">
    <property type="entry name" value="HIS_KIN"/>
    <property type="match status" value="1"/>
</dbReference>
<evidence type="ECO:0000256" key="4">
    <source>
        <dbReference type="ARBA" id="ARBA00022679"/>
    </source>
</evidence>
<dbReference type="Pfam" id="PF02518">
    <property type="entry name" value="HATPase_c"/>
    <property type="match status" value="1"/>
</dbReference>
<dbReference type="InterPro" id="IPR050482">
    <property type="entry name" value="Sensor_HK_TwoCompSys"/>
</dbReference>
<dbReference type="Gene3D" id="1.20.5.1930">
    <property type="match status" value="1"/>
</dbReference>
<keyword evidence="5" id="KW-0547">Nucleotide-binding</keyword>
<keyword evidence="6 11" id="KW-0418">Kinase</keyword>
<keyword evidence="4" id="KW-0808">Transferase</keyword>
<keyword evidence="12" id="KW-1185">Reference proteome</keyword>
<dbReference type="RefSeq" id="WP_236134725.1">
    <property type="nucleotide sequence ID" value="NZ_JAKGTH010000011.1"/>
</dbReference>
<protein>
    <recommendedName>
        <fullName evidence="2">histidine kinase</fullName>
        <ecNumber evidence="2">2.7.13.3</ecNumber>
    </recommendedName>
</protein>
<evidence type="ECO:0000256" key="3">
    <source>
        <dbReference type="ARBA" id="ARBA00022553"/>
    </source>
</evidence>
<keyword evidence="9" id="KW-0812">Transmembrane</keyword>
<feature type="transmembrane region" description="Helical" evidence="9">
    <location>
        <begin position="6"/>
        <end position="31"/>
    </location>
</feature>
<keyword evidence="7" id="KW-0067">ATP-binding</keyword>
<dbReference type="Proteomes" id="UP001179363">
    <property type="component" value="Unassembled WGS sequence"/>
</dbReference>
<keyword evidence="9" id="KW-1133">Transmembrane helix</keyword>
<keyword evidence="9" id="KW-0472">Membrane</keyword>
<sequence length="262" mass="29816">MLAKEEILLIVYFIVVILLLTAFAIVFFVTFQKRKNKLLYEKMEAEKRFQRELVQSKLEIQEQTLKNVSWELHDNIGQLLSVANMQLNMLTSSVDEALQSNIKDVQEVVSSSLQEVRALSKSLNNEVVEYAGLEASVKSELARFERLNILNTSFVPLKDSLEIPQEDEIILFRILQEFFSNVIKHSKAGNLKVEFNITEDRLHISAADDGLGFNPEEVEKSSGMFNMSSRAKLINADFNLNSSIGKGTSVSLRYPIKTHQNE</sequence>
<evidence type="ECO:0000256" key="7">
    <source>
        <dbReference type="ARBA" id="ARBA00022840"/>
    </source>
</evidence>
<gene>
    <name evidence="11" type="ORF">L1I30_12975</name>
</gene>
<evidence type="ECO:0000313" key="12">
    <source>
        <dbReference type="Proteomes" id="UP001179363"/>
    </source>
</evidence>
<dbReference type="InterPro" id="IPR036890">
    <property type="entry name" value="HATPase_C_sf"/>
</dbReference>
<evidence type="ECO:0000313" key="11">
    <source>
        <dbReference type="EMBL" id="MCF4102582.1"/>
    </source>
</evidence>
<comment type="caution">
    <text evidence="11">The sequence shown here is derived from an EMBL/GenBank/DDBJ whole genome shotgun (WGS) entry which is preliminary data.</text>
</comment>
<dbReference type="InterPro" id="IPR011712">
    <property type="entry name" value="Sig_transdc_His_kin_sub3_dim/P"/>
</dbReference>
<dbReference type="InterPro" id="IPR005467">
    <property type="entry name" value="His_kinase_dom"/>
</dbReference>
<accession>A0ABS9EI94</accession>